<feature type="signal peptide" evidence="1">
    <location>
        <begin position="1"/>
        <end position="18"/>
    </location>
</feature>
<evidence type="ECO:0000313" key="3">
    <source>
        <dbReference type="Proteomes" id="UP000886689"/>
    </source>
</evidence>
<evidence type="ECO:0000256" key="1">
    <source>
        <dbReference type="SAM" id="SignalP"/>
    </source>
</evidence>
<keyword evidence="1" id="KW-0732">Signal</keyword>
<proteinExistence type="predicted"/>
<name>A0A9D7PPW8_9PROT</name>
<dbReference type="EMBL" id="JADJUC010000003">
    <property type="protein sequence ID" value="MBK8523515.1"/>
    <property type="molecule type" value="Genomic_DNA"/>
</dbReference>
<evidence type="ECO:0008006" key="4">
    <source>
        <dbReference type="Google" id="ProtNLM"/>
    </source>
</evidence>
<gene>
    <name evidence="2" type="ORF">IPL58_04940</name>
</gene>
<evidence type="ECO:0000313" key="2">
    <source>
        <dbReference type="EMBL" id="MBK8523515.1"/>
    </source>
</evidence>
<protein>
    <recommendedName>
        <fullName evidence="4">FecR protein domain-containing protein</fullName>
    </recommendedName>
</protein>
<dbReference type="Proteomes" id="UP000886689">
    <property type="component" value="Unassembled WGS sequence"/>
</dbReference>
<organism evidence="2 3">
    <name type="scientific">Candidatus Proximibacter danicus</name>
    <dbReference type="NCBI Taxonomy" id="2954365"/>
    <lineage>
        <taxon>Bacteria</taxon>
        <taxon>Pseudomonadati</taxon>
        <taxon>Pseudomonadota</taxon>
        <taxon>Betaproteobacteria</taxon>
        <taxon>Candidatus Proximibacter</taxon>
    </lineage>
</organism>
<feature type="chain" id="PRO_5039600595" description="FecR protein domain-containing protein" evidence="1">
    <location>
        <begin position="19"/>
        <end position="111"/>
    </location>
</feature>
<sequence>MLPLILLFGLAGEGFAQAAAIVFATGNASIVAADGSTRRAERGAALVAGEMVDTGEGKAQLRFRDGATISLQPGTQFRVEQFRFTEQNGRAAEEDMVVMRFLKGRYAQSAA</sequence>
<comment type="caution">
    <text evidence="2">The sequence shown here is derived from an EMBL/GenBank/DDBJ whole genome shotgun (WGS) entry which is preliminary data.</text>
</comment>
<dbReference type="AlphaFoldDB" id="A0A9D7PPW8"/>
<reference evidence="2" key="1">
    <citation type="submission" date="2020-10" db="EMBL/GenBank/DDBJ databases">
        <title>Connecting structure to function with the recovery of over 1000 high-quality activated sludge metagenome-assembled genomes encoding full-length rRNA genes using long-read sequencing.</title>
        <authorList>
            <person name="Singleton C.M."/>
            <person name="Petriglieri F."/>
            <person name="Kristensen J.M."/>
            <person name="Kirkegaard R.H."/>
            <person name="Michaelsen T.Y."/>
            <person name="Andersen M.H."/>
            <person name="Karst S.M."/>
            <person name="Dueholm M.S."/>
            <person name="Nielsen P.H."/>
            <person name="Albertsen M."/>
        </authorList>
    </citation>
    <scope>NUCLEOTIDE SEQUENCE</scope>
    <source>
        <strain evidence="2">Hirt_18-Q3-R61-65_BATAC.395</strain>
    </source>
</reference>
<accession>A0A9D7PPW8</accession>